<evidence type="ECO:0000313" key="1">
    <source>
        <dbReference type="EMBL" id="KAJ8473935.1"/>
    </source>
</evidence>
<dbReference type="EMBL" id="JAPEVG010000205">
    <property type="protein sequence ID" value="KAJ8473935.1"/>
    <property type="molecule type" value="Genomic_DNA"/>
</dbReference>
<sequence>MEPLDNIGEDSTSDWIYASVSIIELRNLDVQGQRAHWGVGIHPSPPHQTVVIDLMTNEWTLELDENMKVIVFYHDTLDGARVGQCVRVEERAAMLKLVSLCAGIKMFKYTGSMMV</sequence>
<name>A0AAD7TPX4_9APHY</name>
<organism evidence="1 2">
    <name type="scientific">Trametes cubensis</name>
    <dbReference type="NCBI Taxonomy" id="1111947"/>
    <lineage>
        <taxon>Eukaryota</taxon>
        <taxon>Fungi</taxon>
        <taxon>Dikarya</taxon>
        <taxon>Basidiomycota</taxon>
        <taxon>Agaricomycotina</taxon>
        <taxon>Agaricomycetes</taxon>
        <taxon>Polyporales</taxon>
        <taxon>Polyporaceae</taxon>
        <taxon>Trametes</taxon>
    </lineage>
</organism>
<protein>
    <submittedName>
        <fullName evidence="1">Uncharacterized protein</fullName>
    </submittedName>
</protein>
<accession>A0AAD7TPX4</accession>
<dbReference type="AlphaFoldDB" id="A0AAD7TPX4"/>
<gene>
    <name evidence="1" type="ORF">ONZ51_g7558</name>
</gene>
<comment type="caution">
    <text evidence="1">The sequence shown here is derived from an EMBL/GenBank/DDBJ whole genome shotgun (WGS) entry which is preliminary data.</text>
</comment>
<proteinExistence type="predicted"/>
<keyword evidence="2" id="KW-1185">Reference proteome</keyword>
<reference evidence="1" key="1">
    <citation type="submission" date="2022-11" db="EMBL/GenBank/DDBJ databases">
        <title>Genome Sequence of Cubamyces cubensis.</title>
        <authorList>
            <person name="Buettner E."/>
        </authorList>
    </citation>
    <scope>NUCLEOTIDE SEQUENCE</scope>
    <source>
        <strain evidence="1">MPL-01</strain>
    </source>
</reference>
<evidence type="ECO:0000313" key="2">
    <source>
        <dbReference type="Proteomes" id="UP001215151"/>
    </source>
</evidence>
<dbReference type="Proteomes" id="UP001215151">
    <property type="component" value="Unassembled WGS sequence"/>
</dbReference>